<evidence type="ECO:0000259" key="2">
    <source>
        <dbReference type="Pfam" id="PF10159"/>
    </source>
</evidence>
<name>A0A9P5RUK9_9FUNG</name>
<feature type="compositionally biased region" description="Basic and acidic residues" evidence="1">
    <location>
        <begin position="223"/>
        <end position="241"/>
    </location>
</feature>
<feature type="compositionally biased region" description="Basic and acidic residues" evidence="1">
    <location>
        <begin position="174"/>
        <end position="188"/>
    </location>
</feature>
<comment type="caution">
    <text evidence="3">The sequence shown here is derived from an EMBL/GenBank/DDBJ whole genome shotgun (WGS) entry which is preliminary data.</text>
</comment>
<feature type="compositionally biased region" description="Basic and acidic residues" evidence="1">
    <location>
        <begin position="249"/>
        <end position="263"/>
    </location>
</feature>
<dbReference type="AlphaFoldDB" id="A0A9P5RUK9"/>
<proteinExistence type="predicted"/>
<evidence type="ECO:0000313" key="3">
    <source>
        <dbReference type="EMBL" id="KAF9147934.1"/>
    </source>
</evidence>
<dbReference type="Proteomes" id="UP000748756">
    <property type="component" value="Unassembled WGS sequence"/>
</dbReference>
<dbReference type="EMBL" id="JAAAUQ010000732">
    <property type="protein sequence ID" value="KAF9147934.1"/>
    <property type="molecule type" value="Genomic_DNA"/>
</dbReference>
<dbReference type="InterPro" id="IPR019315">
    <property type="entry name" value="MMTA2_N"/>
</dbReference>
<reference evidence="3" key="1">
    <citation type="journal article" date="2020" name="Fungal Divers.">
        <title>Resolving the Mortierellaceae phylogeny through synthesis of multi-gene phylogenetics and phylogenomics.</title>
        <authorList>
            <person name="Vandepol N."/>
            <person name="Liber J."/>
            <person name="Desiro A."/>
            <person name="Na H."/>
            <person name="Kennedy M."/>
            <person name="Barry K."/>
            <person name="Grigoriev I.V."/>
            <person name="Miller A.N."/>
            <person name="O'Donnell K."/>
            <person name="Stajich J.E."/>
            <person name="Bonito G."/>
        </authorList>
    </citation>
    <scope>NUCLEOTIDE SEQUENCE</scope>
    <source>
        <strain evidence="3">NRRL 6426</strain>
    </source>
</reference>
<dbReference type="Pfam" id="PF10159">
    <property type="entry name" value="MMtag"/>
    <property type="match status" value="1"/>
</dbReference>
<dbReference type="OrthoDB" id="5390672at2759"/>
<sequence length="357" mass="41217">MFHPTRGGTRGGQDQFKWEDVKEDKHRENYLGNSLLAPVGRWQKGRDLTWYAKDNSGSSDVDSQLAKKQADIQSIKDAEAEAMAEALGYKTKRKKETNVSEKELSSAISKTKAGIPDEHDDSLKESSSVQGLGFNKRQGVLSGANSVNIPKGAPNRTGTVPLVPLIPNTHTRTAPKEKESQRTKESHSSHRHRDSARDDRDRHSRRRRSSRSASPSHKHRSDRNRGRERSRSRTRDQDHEWKSRRHRDLSRSKSRSKERESGHLKSKSNRRTEDKRSRRESRSRSDSRERHSSRTEAKDHDKRDHRSSRRDKRESDRGRSERKRSTADVDRSRSRSRTRRQRSPSPSARDSTNKRAN</sequence>
<keyword evidence="4" id="KW-1185">Reference proteome</keyword>
<protein>
    <recommendedName>
        <fullName evidence="2">Multiple myeloma tumor-associated protein 2-like N-terminal domain-containing protein</fullName>
    </recommendedName>
</protein>
<feature type="compositionally biased region" description="Basic and acidic residues" evidence="1">
    <location>
        <begin position="311"/>
        <end position="333"/>
    </location>
</feature>
<organism evidence="3 4">
    <name type="scientific">Linnemannia schmuckeri</name>
    <dbReference type="NCBI Taxonomy" id="64567"/>
    <lineage>
        <taxon>Eukaryota</taxon>
        <taxon>Fungi</taxon>
        <taxon>Fungi incertae sedis</taxon>
        <taxon>Mucoromycota</taxon>
        <taxon>Mortierellomycotina</taxon>
        <taxon>Mortierellomycetes</taxon>
        <taxon>Mortierellales</taxon>
        <taxon>Mortierellaceae</taxon>
        <taxon>Linnemannia</taxon>
    </lineage>
</organism>
<evidence type="ECO:0000256" key="1">
    <source>
        <dbReference type="SAM" id="MobiDB-lite"/>
    </source>
</evidence>
<feature type="compositionally biased region" description="Basic and acidic residues" evidence="1">
    <location>
        <begin position="115"/>
        <end position="124"/>
    </location>
</feature>
<dbReference type="PANTHER" id="PTHR14580">
    <property type="entry name" value="MULTIPLE MYELOMA TUMOR-ASSOCIATED PROTEIN 2 FAMILY MEMBER"/>
    <property type="match status" value="1"/>
</dbReference>
<dbReference type="InterPro" id="IPR039207">
    <property type="entry name" value="MMTAG2-like"/>
</dbReference>
<evidence type="ECO:0000313" key="4">
    <source>
        <dbReference type="Proteomes" id="UP000748756"/>
    </source>
</evidence>
<feature type="region of interest" description="Disordered" evidence="1">
    <location>
        <begin position="1"/>
        <end position="20"/>
    </location>
</feature>
<feature type="non-terminal residue" evidence="3">
    <location>
        <position position="357"/>
    </location>
</feature>
<feature type="compositionally biased region" description="Basic and acidic residues" evidence="1">
    <location>
        <begin position="270"/>
        <end position="304"/>
    </location>
</feature>
<feature type="domain" description="Multiple myeloma tumor-associated protein 2-like N-terminal" evidence="2">
    <location>
        <begin position="8"/>
        <end position="88"/>
    </location>
</feature>
<feature type="compositionally biased region" description="Basic residues" evidence="1">
    <location>
        <begin position="203"/>
        <end position="222"/>
    </location>
</feature>
<feature type="region of interest" description="Disordered" evidence="1">
    <location>
        <begin position="91"/>
        <end position="357"/>
    </location>
</feature>
<dbReference type="PANTHER" id="PTHR14580:SF0">
    <property type="entry name" value="MULTIPLE MYELOMA TUMOR-ASSOCIATED PROTEIN 2"/>
    <property type="match status" value="1"/>
</dbReference>
<accession>A0A9P5RUK9</accession>
<gene>
    <name evidence="3" type="ORF">BG015_010359</name>
</gene>